<evidence type="ECO:0000313" key="2">
    <source>
        <dbReference type="Proteomes" id="UP001055200"/>
    </source>
</evidence>
<evidence type="ECO:0000313" key="1">
    <source>
        <dbReference type="EMBL" id="ULN52264.1"/>
    </source>
</evidence>
<dbReference type="EMBL" id="CP092365">
    <property type="protein sequence ID" value="ULN52264.1"/>
    <property type="molecule type" value="Genomic_DNA"/>
</dbReference>
<keyword evidence="2" id="KW-1185">Reference proteome</keyword>
<organism evidence="1 2">
    <name type="scientific">Mycolicibacillus parakoreensis</name>
    <dbReference type="NCBI Taxonomy" id="1069221"/>
    <lineage>
        <taxon>Bacteria</taxon>
        <taxon>Bacillati</taxon>
        <taxon>Actinomycetota</taxon>
        <taxon>Actinomycetes</taxon>
        <taxon>Mycobacteriales</taxon>
        <taxon>Mycobacteriaceae</taxon>
        <taxon>Mycolicibacillus</taxon>
    </lineage>
</organism>
<gene>
    <name evidence="1" type="ORF">MIU77_15635</name>
</gene>
<protein>
    <submittedName>
        <fullName evidence="1">Uncharacterized protein</fullName>
    </submittedName>
</protein>
<accession>A0ABY3TZF7</accession>
<name>A0ABY3TZF7_9MYCO</name>
<dbReference type="Proteomes" id="UP001055200">
    <property type="component" value="Chromosome"/>
</dbReference>
<dbReference type="RefSeq" id="WP_240170538.1">
    <property type="nucleotide sequence ID" value="NZ_CP092365.1"/>
</dbReference>
<sequence length="77" mass="8597">MSSPRGSYAPGHHMHWIHGYNPVEPDQPVIKVKVTAVHDDGRIDIAGQDLTLTVWHHDAQVMAAAQRFGGYAEWLPK</sequence>
<proteinExistence type="predicted"/>
<reference evidence="1" key="1">
    <citation type="submission" date="2022-08" db="EMBL/GenBank/DDBJ databases">
        <title>Complete genome sequence of 14 non-tuberculosis mycobacteria type-strains.</title>
        <authorList>
            <person name="Igarashi Y."/>
            <person name="Osugi A."/>
            <person name="Mitarai S."/>
        </authorList>
    </citation>
    <scope>NUCLEOTIDE SEQUENCE</scope>
    <source>
        <strain evidence="1">DSM 45575</strain>
    </source>
</reference>